<evidence type="ECO:0000256" key="9">
    <source>
        <dbReference type="ARBA" id="ARBA00023310"/>
    </source>
</evidence>
<accession>A0A840UMT5</accession>
<evidence type="ECO:0000256" key="13">
    <source>
        <dbReference type="HAMAP-Rule" id="MF_01398"/>
    </source>
</evidence>
<protein>
    <recommendedName>
        <fullName evidence="13">ATP synthase subunit b</fullName>
    </recommendedName>
    <alternativeName>
        <fullName evidence="13">ATP synthase F(0) sector subunit b</fullName>
    </alternativeName>
    <alternativeName>
        <fullName evidence="13">ATPase subunit I</fullName>
    </alternativeName>
    <alternativeName>
        <fullName evidence="13">F-type ATPase subunit b</fullName>
        <shortName evidence="13">F-ATPase subunit b</shortName>
    </alternativeName>
</protein>
<evidence type="ECO:0000256" key="10">
    <source>
        <dbReference type="ARBA" id="ARBA00025198"/>
    </source>
</evidence>
<dbReference type="PANTHER" id="PTHR33445:SF1">
    <property type="entry name" value="ATP SYNTHASE SUBUNIT B"/>
    <property type="match status" value="1"/>
</dbReference>
<evidence type="ECO:0000313" key="18">
    <source>
        <dbReference type="EMBL" id="MBB5346935.1"/>
    </source>
</evidence>
<evidence type="ECO:0000256" key="17">
    <source>
        <dbReference type="SAM" id="SignalP"/>
    </source>
</evidence>
<feature type="signal peptide" evidence="17">
    <location>
        <begin position="1"/>
        <end position="26"/>
    </location>
</feature>
<keyword evidence="13" id="KW-1003">Cell membrane</keyword>
<keyword evidence="9 13" id="KW-0066">ATP synthesis</keyword>
<dbReference type="GO" id="GO:0046961">
    <property type="term" value="F:proton-transporting ATPase activity, rotational mechanism"/>
    <property type="evidence" value="ECO:0007669"/>
    <property type="project" value="TreeGrafter"/>
</dbReference>
<dbReference type="AlphaFoldDB" id="A0A840UMT5"/>
<evidence type="ECO:0000256" key="8">
    <source>
        <dbReference type="ARBA" id="ARBA00023136"/>
    </source>
</evidence>
<dbReference type="RefSeq" id="WP_183348257.1">
    <property type="nucleotide sequence ID" value="NZ_JACHEO010000002.1"/>
</dbReference>
<dbReference type="GO" id="GO:0005886">
    <property type="term" value="C:plasma membrane"/>
    <property type="evidence" value="ECO:0007669"/>
    <property type="project" value="UniProtKB-SubCell"/>
</dbReference>
<sequence length="232" mass="24916">MKHVARLMVLVTAALWFALSGGTVWAAEQTSHEASGAVQEVASGQGQDAATVEPGHGAAAEGGHGAVKDSLSAEKLKDLGWRVVNFIALMIILVKFGAKPIGAGLAGRQKKIKDEIEELEAKRAAAEKSYRDFESKLATVEKDIDKIVEKAVAQAELEKVKILERAEQAAADIKRQAELAVQKEIMDARRYLKDEVADKAAAMAESLIMKNLTPGDQVKIVEDYLAKVGAVQ</sequence>
<keyword evidence="6 13" id="KW-1133">Transmembrane helix</keyword>
<evidence type="ECO:0000256" key="5">
    <source>
        <dbReference type="ARBA" id="ARBA00022781"/>
    </source>
</evidence>
<keyword evidence="7 13" id="KW-0406">Ion transport</keyword>
<dbReference type="Proteomes" id="UP000539642">
    <property type="component" value="Unassembled WGS sequence"/>
</dbReference>
<comment type="similarity">
    <text evidence="1 13 14">Belongs to the ATPase B chain family.</text>
</comment>
<dbReference type="EMBL" id="JACHEO010000002">
    <property type="protein sequence ID" value="MBB5346935.1"/>
    <property type="molecule type" value="Genomic_DNA"/>
</dbReference>
<keyword evidence="17" id="KW-0732">Signal</keyword>
<evidence type="ECO:0000256" key="3">
    <source>
        <dbReference type="ARBA" id="ARBA00022547"/>
    </source>
</evidence>
<dbReference type="CDD" id="cd06503">
    <property type="entry name" value="ATP-synt_Fo_b"/>
    <property type="match status" value="1"/>
</dbReference>
<feature type="region of interest" description="Disordered" evidence="16">
    <location>
        <begin position="43"/>
        <end position="64"/>
    </location>
</feature>
<comment type="caution">
    <text evidence="18">The sequence shown here is derived from an EMBL/GenBank/DDBJ whole genome shotgun (WGS) entry which is preliminary data.</text>
</comment>
<evidence type="ECO:0000256" key="4">
    <source>
        <dbReference type="ARBA" id="ARBA00022692"/>
    </source>
</evidence>
<name>A0A840UMT5_9BACT</name>
<evidence type="ECO:0000256" key="15">
    <source>
        <dbReference type="SAM" id="Coils"/>
    </source>
</evidence>
<dbReference type="InterPro" id="IPR002146">
    <property type="entry name" value="ATP_synth_b/b'su_bac/chlpt"/>
</dbReference>
<reference evidence="18 19" key="1">
    <citation type="submission" date="2020-08" db="EMBL/GenBank/DDBJ databases">
        <title>Genomic Encyclopedia of Type Strains, Phase IV (KMG-IV): sequencing the most valuable type-strain genomes for metagenomic binning, comparative biology and taxonomic classification.</title>
        <authorList>
            <person name="Goeker M."/>
        </authorList>
    </citation>
    <scope>NUCLEOTIDE SEQUENCE [LARGE SCALE GENOMIC DNA]</scope>
    <source>
        <strain evidence="18 19">DSM 28570</strain>
    </source>
</reference>
<feature type="coiled-coil region" evidence="15">
    <location>
        <begin position="109"/>
        <end position="183"/>
    </location>
</feature>
<evidence type="ECO:0000256" key="14">
    <source>
        <dbReference type="RuleBase" id="RU003848"/>
    </source>
</evidence>
<keyword evidence="15" id="KW-0175">Coiled coil</keyword>
<dbReference type="Pfam" id="PF00430">
    <property type="entry name" value="ATP-synt_B"/>
    <property type="match status" value="1"/>
</dbReference>
<dbReference type="HAMAP" id="MF_01398">
    <property type="entry name" value="ATP_synth_b_bprime"/>
    <property type="match status" value="1"/>
</dbReference>
<comment type="function">
    <text evidence="11">Component of the F(0) channel, it forms part of the peripheral stalk, linking F(1) to F(0). The b'-subunit is a diverged and duplicated form of b found in plants and photosynthetic bacteria.</text>
</comment>
<proteinExistence type="inferred from homology"/>
<dbReference type="GO" id="GO:0046933">
    <property type="term" value="F:proton-transporting ATP synthase activity, rotational mechanism"/>
    <property type="evidence" value="ECO:0007669"/>
    <property type="project" value="UniProtKB-UniRule"/>
</dbReference>
<keyword evidence="2 13" id="KW-0813">Transport</keyword>
<comment type="function">
    <text evidence="10 13">F(1)F(0) ATP synthase produces ATP from ADP in the presence of a proton or sodium gradient. F-type ATPases consist of two structural domains, F(1) containing the extramembraneous catalytic core and F(0) containing the membrane proton channel, linked together by a central stalk and a peripheral stalk. During catalysis, ATP synthesis in the catalytic domain of F(1) is coupled via a rotary mechanism of the central stalk subunits to proton translocation.</text>
</comment>
<keyword evidence="3 13" id="KW-0138">CF(0)</keyword>
<evidence type="ECO:0000256" key="12">
    <source>
        <dbReference type="ARBA" id="ARBA00037847"/>
    </source>
</evidence>
<evidence type="ECO:0000256" key="6">
    <source>
        <dbReference type="ARBA" id="ARBA00022989"/>
    </source>
</evidence>
<dbReference type="GO" id="GO:0045259">
    <property type="term" value="C:proton-transporting ATP synthase complex"/>
    <property type="evidence" value="ECO:0007669"/>
    <property type="project" value="UniProtKB-KW"/>
</dbReference>
<dbReference type="InterPro" id="IPR050059">
    <property type="entry name" value="ATP_synthase_B_chain"/>
</dbReference>
<evidence type="ECO:0000256" key="2">
    <source>
        <dbReference type="ARBA" id="ARBA00022448"/>
    </source>
</evidence>
<dbReference type="PANTHER" id="PTHR33445">
    <property type="entry name" value="ATP SYNTHASE SUBUNIT B', CHLOROPLASTIC"/>
    <property type="match status" value="1"/>
</dbReference>
<comment type="subcellular location">
    <subcellularLocation>
        <location evidence="13">Cell membrane</location>
        <topology evidence="13">Single-pass membrane protein</topology>
    </subcellularLocation>
    <subcellularLocation>
        <location evidence="12">Endomembrane system</location>
        <topology evidence="12">Single-pass membrane protein</topology>
    </subcellularLocation>
</comment>
<keyword evidence="5 13" id="KW-0375">Hydrogen ion transport</keyword>
<feature type="transmembrane region" description="Helical" evidence="13">
    <location>
        <begin position="79"/>
        <end position="98"/>
    </location>
</feature>
<evidence type="ECO:0000256" key="1">
    <source>
        <dbReference type="ARBA" id="ARBA00005513"/>
    </source>
</evidence>
<evidence type="ECO:0000256" key="16">
    <source>
        <dbReference type="SAM" id="MobiDB-lite"/>
    </source>
</evidence>
<keyword evidence="4 13" id="KW-0812">Transmembrane</keyword>
<evidence type="ECO:0000256" key="7">
    <source>
        <dbReference type="ARBA" id="ARBA00023065"/>
    </source>
</evidence>
<evidence type="ECO:0000256" key="11">
    <source>
        <dbReference type="ARBA" id="ARBA00025614"/>
    </source>
</evidence>
<gene>
    <name evidence="13" type="primary">atpF</name>
    <name evidence="18" type="ORF">HNQ81_000645</name>
</gene>
<feature type="chain" id="PRO_5032327200" description="ATP synthase subunit b" evidence="17">
    <location>
        <begin position="27"/>
        <end position="232"/>
    </location>
</feature>
<keyword evidence="19" id="KW-1185">Reference proteome</keyword>
<dbReference type="GO" id="GO:0012505">
    <property type="term" value="C:endomembrane system"/>
    <property type="evidence" value="ECO:0007669"/>
    <property type="project" value="UniProtKB-SubCell"/>
</dbReference>
<evidence type="ECO:0000313" key="19">
    <source>
        <dbReference type="Proteomes" id="UP000539642"/>
    </source>
</evidence>
<comment type="subunit">
    <text evidence="13">F-type ATPases have 2 components, F(1) - the catalytic core - and F(0) - the membrane proton channel. F(1) has five subunits: alpha(3), beta(3), gamma(1), delta(1), epsilon(1). F(0) has three main subunits: a(1), b(2) and c(10-14). The alpha and beta chains form an alternating ring which encloses part of the gamma chain. F(1) is attached to F(0) by a central stalk formed by the gamma and epsilon chains, while a peripheral stalk is formed by the delta and b chains.</text>
</comment>
<organism evidence="18 19">
    <name type="scientific">Desulfoprunum benzoelyticum</name>
    <dbReference type="NCBI Taxonomy" id="1506996"/>
    <lineage>
        <taxon>Bacteria</taxon>
        <taxon>Pseudomonadati</taxon>
        <taxon>Thermodesulfobacteriota</taxon>
        <taxon>Desulfobulbia</taxon>
        <taxon>Desulfobulbales</taxon>
        <taxon>Desulfobulbaceae</taxon>
        <taxon>Desulfoprunum</taxon>
    </lineage>
</organism>
<keyword evidence="8 13" id="KW-0472">Membrane</keyword>